<dbReference type="AlphaFoldDB" id="A0A917Y334"/>
<feature type="signal peptide" evidence="1">
    <location>
        <begin position="1"/>
        <end position="21"/>
    </location>
</feature>
<dbReference type="Proteomes" id="UP000624041">
    <property type="component" value="Unassembled WGS sequence"/>
</dbReference>
<reference evidence="2" key="1">
    <citation type="journal article" date="2014" name="Int. J. Syst. Evol. Microbiol.">
        <title>Complete genome sequence of Corynebacterium casei LMG S-19264T (=DSM 44701T), isolated from a smear-ripened cheese.</title>
        <authorList>
            <consortium name="US DOE Joint Genome Institute (JGI-PGF)"/>
            <person name="Walter F."/>
            <person name="Albersmeier A."/>
            <person name="Kalinowski J."/>
            <person name="Ruckert C."/>
        </authorList>
    </citation>
    <scope>NUCLEOTIDE SEQUENCE</scope>
    <source>
        <strain evidence="2">JCM 17251</strain>
    </source>
</reference>
<evidence type="ECO:0000313" key="3">
    <source>
        <dbReference type="Proteomes" id="UP000624041"/>
    </source>
</evidence>
<evidence type="ECO:0000256" key="1">
    <source>
        <dbReference type="SAM" id="SignalP"/>
    </source>
</evidence>
<sequence>MKKLLSGFALAAILVSGVFFAVNTDADDLTWGERHPPIFNNVGEY</sequence>
<organism evidence="2 3">
    <name type="scientific">Oceanobacillus indicireducens</name>
    <dbReference type="NCBI Taxonomy" id="1004261"/>
    <lineage>
        <taxon>Bacteria</taxon>
        <taxon>Bacillati</taxon>
        <taxon>Bacillota</taxon>
        <taxon>Bacilli</taxon>
        <taxon>Bacillales</taxon>
        <taxon>Bacillaceae</taxon>
        <taxon>Oceanobacillus</taxon>
    </lineage>
</organism>
<keyword evidence="1" id="KW-0732">Signal</keyword>
<keyword evidence="3" id="KW-1185">Reference proteome</keyword>
<dbReference type="RefSeq" id="WP_156856863.1">
    <property type="nucleotide sequence ID" value="NZ_BMOS01000034.1"/>
</dbReference>
<comment type="caution">
    <text evidence="2">The sequence shown here is derived from an EMBL/GenBank/DDBJ whole genome shotgun (WGS) entry which is preliminary data.</text>
</comment>
<dbReference type="EMBL" id="BMOS01000034">
    <property type="protein sequence ID" value="GGN65011.1"/>
    <property type="molecule type" value="Genomic_DNA"/>
</dbReference>
<evidence type="ECO:0000313" key="2">
    <source>
        <dbReference type="EMBL" id="GGN65011.1"/>
    </source>
</evidence>
<name>A0A917Y334_9BACI</name>
<proteinExistence type="predicted"/>
<feature type="chain" id="PRO_5037804138" evidence="1">
    <location>
        <begin position="22"/>
        <end position="45"/>
    </location>
</feature>
<reference evidence="2" key="2">
    <citation type="submission" date="2020-09" db="EMBL/GenBank/DDBJ databases">
        <authorList>
            <person name="Sun Q."/>
            <person name="Ohkuma M."/>
        </authorList>
    </citation>
    <scope>NUCLEOTIDE SEQUENCE</scope>
    <source>
        <strain evidence="2">JCM 17251</strain>
    </source>
</reference>
<accession>A0A917Y334</accession>
<gene>
    <name evidence="2" type="ORF">GCM10007971_33430</name>
</gene>
<protein>
    <submittedName>
        <fullName evidence="2">Uncharacterized protein</fullName>
    </submittedName>
</protein>